<evidence type="ECO:0000313" key="6">
    <source>
        <dbReference type="EMBL" id="SHF04439.1"/>
    </source>
</evidence>
<sequence length="432" mass="48462">MPLISKWLSRLMKMVPLILVVLAPQLLKAQGRESLSLSEAIQLAQSHYPMLGQKDLVQLTENLSTQNINTAFLPQPTISGQATYQSDVTGLSLPIPGFSIPSPQKDQYRMVAGVEQLVYDGGMVKTQKEIQQLNTAVEQNKVEVELYGLKTRINQLYFNVLLQEELLKQNELVSKNIQAGIAKVEPQVQNGNMLRSNLLVLQAERLQVKQKNIEITAARKGLLEMLSIYIGQPLPVNLHLQKPPGTWVADTLLLRPELQLFQSQSDLVAGQRNLIRSRNLPKANAFFQGGYGRPGLNLLSNEFKPFYIAGFKVNWPLGGLYTSGREKKLAVISQQTIDLQKQTFLLNTSSQLQQQQADIDKYEALLATDKEIIELRRQVTESAKAQLENAVITSNDFLIQVNAEDSARQAMILHELQWLQAQVNYLIISGKL</sequence>
<evidence type="ECO:0000313" key="7">
    <source>
        <dbReference type="Proteomes" id="UP000184048"/>
    </source>
</evidence>
<evidence type="ECO:0000256" key="3">
    <source>
        <dbReference type="ARBA" id="ARBA00022692"/>
    </source>
</evidence>
<dbReference type="GO" id="GO:1990281">
    <property type="term" value="C:efflux pump complex"/>
    <property type="evidence" value="ECO:0007669"/>
    <property type="project" value="TreeGrafter"/>
</dbReference>
<dbReference type="GO" id="GO:0015562">
    <property type="term" value="F:efflux transmembrane transporter activity"/>
    <property type="evidence" value="ECO:0007669"/>
    <property type="project" value="InterPro"/>
</dbReference>
<keyword evidence="7" id="KW-1185">Reference proteome</keyword>
<dbReference type="GO" id="GO:0015288">
    <property type="term" value="F:porin activity"/>
    <property type="evidence" value="ECO:0007669"/>
    <property type="project" value="TreeGrafter"/>
</dbReference>
<proteinExistence type="predicted"/>
<evidence type="ECO:0000256" key="5">
    <source>
        <dbReference type="ARBA" id="ARBA00023237"/>
    </source>
</evidence>
<reference evidence="6 7" key="1">
    <citation type="submission" date="2016-11" db="EMBL/GenBank/DDBJ databases">
        <authorList>
            <person name="Jaros S."/>
            <person name="Januszkiewicz K."/>
            <person name="Wedrychowicz H."/>
        </authorList>
    </citation>
    <scope>NUCLEOTIDE SEQUENCE [LARGE SCALE GENOMIC DNA]</scope>
    <source>
        <strain evidence="6 7">DSM 18119</strain>
    </source>
</reference>
<comment type="subcellular location">
    <subcellularLocation>
        <location evidence="1">Cell outer membrane</location>
    </subcellularLocation>
</comment>
<dbReference type="Proteomes" id="UP000184048">
    <property type="component" value="Unassembled WGS sequence"/>
</dbReference>
<dbReference type="STRING" id="1121884.SAMN02745131_01702"/>
<dbReference type="Gene3D" id="1.20.1600.10">
    <property type="entry name" value="Outer membrane efflux proteins (OEP)"/>
    <property type="match status" value="1"/>
</dbReference>
<keyword evidence="5" id="KW-0998">Cell outer membrane</keyword>
<dbReference type="AlphaFoldDB" id="A0A1M4YFF5"/>
<protein>
    <submittedName>
        <fullName evidence="6">Outer membrane protein TolC</fullName>
    </submittedName>
</protein>
<keyword evidence="4" id="KW-0472">Membrane</keyword>
<accession>A0A1M4YFF5</accession>
<organism evidence="6 7">
    <name type="scientific">Flavisolibacter ginsengisoli DSM 18119</name>
    <dbReference type="NCBI Taxonomy" id="1121884"/>
    <lineage>
        <taxon>Bacteria</taxon>
        <taxon>Pseudomonadati</taxon>
        <taxon>Bacteroidota</taxon>
        <taxon>Chitinophagia</taxon>
        <taxon>Chitinophagales</taxon>
        <taxon>Chitinophagaceae</taxon>
        <taxon>Flavisolibacter</taxon>
    </lineage>
</organism>
<dbReference type="InterPro" id="IPR051906">
    <property type="entry name" value="TolC-like"/>
</dbReference>
<keyword evidence="3" id="KW-0812">Transmembrane</keyword>
<keyword evidence="2" id="KW-1134">Transmembrane beta strand</keyword>
<gene>
    <name evidence="6" type="ORF">SAMN02745131_01702</name>
</gene>
<dbReference type="PANTHER" id="PTHR30026">
    <property type="entry name" value="OUTER MEMBRANE PROTEIN TOLC"/>
    <property type="match status" value="1"/>
</dbReference>
<dbReference type="GO" id="GO:0009279">
    <property type="term" value="C:cell outer membrane"/>
    <property type="evidence" value="ECO:0007669"/>
    <property type="project" value="UniProtKB-SubCell"/>
</dbReference>
<evidence type="ECO:0000256" key="2">
    <source>
        <dbReference type="ARBA" id="ARBA00022452"/>
    </source>
</evidence>
<evidence type="ECO:0000256" key="4">
    <source>
        <dbReference type="ARBA" id="ARBA00023136"/>
    </source>
</evidence>
<evidence type="ECO:0000256" key="1">
    <source>
        <dbReference type="ARBA" id="ARBA00004442"/>
    </source>
</evidence>
<dbReference type="SUPFAM" id="SSF56954">
    <property type="entry name" value="Outer membrane efflux proteins (OEP)"/>
    <property type="match status" value="1"/>
</dbReference>
<dbReference type="PANTHER" id="PTHR30026:SF20">
    <property type="entry name" value="OUTER MEMBRANE PROTEIN TOLC"/>
    <property type="match status" value="1"/>
</dbReference>
<dbReference type="EMBL" id="FQUU01000005">
    <property type="protein sequence ID" value="SHF04439.1"/>
    <property type="molecule type" value="Genomic_DNA"/>
</dbReference>
<dbReference type="RefSeq" id="WP_245793061.1">
    <property type="nucleotide sequence ID" value="NZ_FQUU01000005.1"/>
</dbReference>
<name>A0A1M4YFF5_9BACT</name>